<comment type="caution">
    <text evidence="3">The sequence shown here is derived from an EMBL/GenBank/DDBJ whole genome shotgun (WGS) entry which is preliminary data.</text>
</comment>
<feature type="signal peptide" evidence="2">
    <location>
        <begin position="1"/>
        <end position="22"/>
    </location>
</feature>
<feature type="chain" id="PRO_5046902270" evidence="2">
    <location>
        <begin position="23"/>
        <end position="357"/>
    </location>
</feature>
<keyword evidence="4" id="KW-1185">Reference proteome</keyword>
<evidence type="ECO:0000313" key="3">
    <source>
        <dbReference type="EMBL" id="MDH6181579.1"/>
    </source>
</evidence>
<dbReference type="RefSeq" id="WP_322133887.1">
    <property type="nucleotide sequence ID" value="NZ_CP085036.1"/>
</dbReference>
<dbReference type="EMBL" id="JARXVQ010000001">
    <property type="protein sequence ID" value="MDH6181579.1"/>
    <property type="molecule type" value="Genomic_DNA"/>
</dbReference>
<protein>
    <submittedName>
        <fullName evidence="3">Uncharacterized protein</fullName>
    </submittedName>
</protein>
<proteinExistence type="predicted"/>
<feature type="compositionally biased region" description="Basic and acidic residues" evidence="1">
    <location>
        <begin position="97"/>
        <end position="108"/>
    </location>
</feature>
<dbReference type="Proteomes" id="UP001160142">
    <property type="component" value="Unassembled WGS sequence"/>
</dbReference>
<gene>
    <name evidence="3" type="ORF">M2152_001761</name>
</gene>
<feature type="region of interest" description="Disordered" evidence="1">
    <location>
        <begin position="89"/>
        <end position="108"/>
    </location>
</feature>
<organism evidence="3 4">
    <name type="scientific">Antiquaquibacter oligotrophicus</name>
    <dbReference type="NCBI Taxonomy" id="2880260"/>
    <lineage>
        <taxon>Bacteria</taxon>
        <taxon>Bacillati</taxon>
        <taxon>Actinomycetota</taxon>
        <taxon>Actinomycetes</taxon>
        <taxon>Micrococcales</taxon>
        <taxon>Microbacteriaceae</taxon>
        <taxon>Antiquaquibacter</taxon>
    </lineage>
</organism>
<evidence type="ECO:0000256" key="2">
    <source>
        <dbReference type="SAM" id="SignalP"/>
    </source>
</evidence>
<evidence type="ECO:0000313" key="4">
    <source>
        <dbReference type="Proteomes" id="UP001160142"/>
    </source>
</evidence>
<evidence type="ECO:0000256" key="1">
    <source>
        <dbReference type="SAM" id="MobiDB-lite"/>
    </source>
</evidence>
<sequence length="357" mass="36411">MKTSATSLLLATIAIVASPTVAANASDTDPVPPVVAEVLADASTEAVLDGTSVQVDTAGVAIELPADPSEPVVLATDVGTEVTVGLPVSGEGTSQLKPEDSAVVHDSGDGSEIIPLVREDGTLQILSVLDDERSPTAFSYPISATAAVALVEIPGGGVAAIDDAGDAVIEIEAPWALDSRGRDVPTRFAIDGMTLTQTIDTSSLTPDDFPVVADPAITVTTYQYSYINVSRTYNWANKSKQLGICKVLSGAGGGTCKISTSYSVTGSANVDFGLTASAVSAGIGISASRTVTGTVSWTSPKAPVGSAFKAWSVGTRVTYQIQKWKVTKAGGITTRKLVATSSTLSAFEPVKGFAVGQ</sequence>
<name>A0ABT6KNZ0_9MICO</name>
<reference evidence="3 4" key="1">
    <citation type="submission" date="2023-04" db="EMBL/GenBank/DDBJ databases">
        <title>Genome Encyclopedia of Bacteria and Archaea VI: Functional Genomics of Type Strains.</title>
        <authorList>
            <person name="Whitman W."/>
        </authorList>
    </citation>
    <scope>NUCLEOTIDE SEQUENCE [LARGE SCALE GENOMIC DNA]</scope>
    <source>
        <strain evidence="3 4">SG_E_30_P1</strain>
    </source>
</reference>
<keyword evidence="2" id="KW-0732">Signal</keyword>
<accession>A0ABT6KNZ0</accession>